<dbReference type="PANTHER" id="PTHR31606:SF1">
    <property type="entry name" value="WW DOMAIN BINDING PROTEIN 2, ISOFORM E"/>
    <property type="match status" value="1"/>
</dbReference>
<dbReference type="GO" id="GO:0005634">
    <property type="term" value="C:nucleus"/>
    <property type="evidence" value="ECO:0007669"/>
    <property type="project" value="TreeGrafter"/>
</dbReference>
<organism evidence="8 9">
    <name type="scientific">Brassica cretica</name>
    <name type="common">Mustard</name>
    <dbReference type="NCBI Taxonomy" id="69181"/>
    <lineage>
        <taxon>Eukaryota</taxon>
        <taxon>Viridiplantae</taxon>
        <taxon>Streptophyta</taxon>
        <taxon>Embryophyta</taxon>
        <taxon>Tracheophyta</taxon>
        <taxon>Spermatophyta</taxon>
        <taxon>Magnoliopsida</taxon>
        <taxon>eudicotyledons</taxon>
        <taxon>Gunneridae</taxon>
        <taxon>Pentapetalae</taxon>
        <taxon>rosids</taxon>
        <taxon>malvids</taxon>
        <taxon>Brassicales</taxon>
        <taxon>Brassicaceae</taxon>
        <taxon>Brassiceae</taxon>
        <taxon>Brassica</taxon>
    </lineage>
</organism>
<feature type="region of interest" description="Disordered" evidence="6">
    <location>
        <begin position="550"/>
        <end position="698"/>
    </location>
</feature>
<comment type="similarity">
    <text evidence="3">Belongs to the epsin family.</text>
</comment>
<dbReference type="InterPro" id="IPR044852">
    <property type="entry name" value="WBP2-like"/>
</dbReference>
<feature type="region of interest" description="Disordered" evidence="6">
    <location>
        <begin position="794"/>
        <end position="831"/>
    </location>
</feature>
<keyword evidence="4" id="KW-0333">Golgi apparatus</keyword>
<dbReference type="CDD" id="cd03571">
    <property type="entry name" value="ENTH"/>
    <property type="match status" value="1"/>
</dbReference>
<dbReference type="CDD" id="cd13214">
    <property type="entry name" value="PH-GRAM_WBP2"/>
    <property type="match status" value="2"/>
</dbReference>
<name>A0A8S9KVC7_BRACR</name>
<feature type="region of interest" description="Disordered" evidence="6">
    <location>
        <begin position="716"/>
        <end position="750"/>
    </location>
</feature>
<keyword evidence="5" id="KW-0968">Cytoplasmic vesicle</keyword>
<feature type="compositionally biased region" description="Polar residues" evidence="6">
    <location>
        <begin position="653"/>
        <end position="666"/>
    </location>
</feature>
<dbReference type="AlphaFoldDB" id="A0A8S9KVC7"/>
<dbReference type="InterPro" id="IPR013809">
    <property type="entry name" value="ENTH"/>
</dbReference>
<dbReference type="SUPFAM" id="SSF48464">
    <property type="entry name" value="ENTH/VHS domain"/>
    <property type="match status" value="1"/>
</dbReference>
<comment type="caution">
    <text evidence="8">The sequence shown here is derived from an EMBL/GenBank/DDBJ whole genome shotgun (WGS) entry which is preliminary data.</text>
</comment>
<feature type="compositionally biased region" description="Basic and acidic residues" evidence="6">
    <location>
        <begin position="569"/>
        <end position="596"/>
    </location>
</feature>
<dbReference type="PANTHER" id="PTHR31606">
    <property type="entry name" value="WW DOMAIN BINDING PROTEIN 2, ISOFORM E"/>
    <property type="match status" value="1"/>
</dbReference>
<proteinExistence type="inferred from homology"/>
<evidence type="ECO:0000313" key="8">
    <source>
        <dbReference type="EMBL" id="KAF2598359.1"/>
    </source>
</evidence>
<accession>A0A8S9KVC7</accession>
<dbReference type="GO" id="GO:0005794">
    <property type="term" value="C:Golgi apparatus"/>
    <property type="evidence" value="ECO:0007669"/>
    <property type="project" value="UniProtKB-SubCell"/>
</dbReference>
<dbReference type="Proteomes" id="UP000712281">
    <property type="component" value="Unassembled WGS sequence"/>
</dbReference>
<feature type="domain" description="ENTH" evidence="7">
    <location>
        <begin position="394"/>
        <end position="527"/>
    </location>
</feature>
<sequence length="938" mass="102568">MSNQSYGYLKLMDIIVPHLQGLLDQLQPMALNPQLMFNGMPIPFVNEMFVLVRDGVEFEIDKIPGGHGGHVKAKGVIYLSNIRLVFVATKPVDNFVSFDMPMLYIHAEKFNQPIFHCNNISGQVEPVVPENEHRALYSTHSFKILFKEGGCGTFVPLFLNLISSVRQYNRQMQQAAEAAEAAPRVDPLQAAQTPVDEMMRHAYVDPNDPTKIYLQQPAGESQLRRRAYHSSGLLDQLQPMALNPQLMFNGMPIPFVNEMFVLVRDGVEFEVDKIPGGHGGHVKAKGVIYLSNIRLVFVATKPVDNFVAFDMPMLYIHAEKFNQPIFHCNNISGQVEPVVPENEHRALYSTHTFKILFKEGGCGTFVPLFLNLISSVRQYNRQVQQAAEAAEAAPRVDPLQAAQTPVDEMMRHAYVDPNDPTKIYLQQPAGESHSECQMVMSVLWTRLSETGKDWRYVYKALSVIDYLISNGSERAVDEIIEHTYQISSLTSFEYVEPNGKDVGINVRKKAENIVALLNNKEKISQIRDKATANRNKYVGLSSTGITYKSGSASASASFGGGSGSSNYDSYRDRDSREDKDDYESFQKSRRGVKGEDQSYTSKKSFSRYGSTDQDSLSSGKKSPGSGKHSAIPSHASAAPSNNDDDFDDFDPRGTSSKKPSAGSANQVDLFGADLMGDFMDSGPTETSSTTNNNNGKFQETDLFADATFVSASAQGTDFGSQKQEEVDLFSASQPSVTVTPPPPTVDLFASTEPIAPPEAKIPKPESMTTPNIVDPFAAVPMETFDGSDPFGAFTSHSASVSTGPQAPVVHGSATNTTTPPSLADSKPQQFQKKDPFQVKSGIWADSLSRGLIDLNITAPKKASLADVGVVGGLSNDDGNKASAAAYYSGWSMGAGSGLGKTGLYNAQQQQQQQQAPEISDDFFSSLSNQRYQTGGFKQ</sequence>
<dbReference type="GO" id="GO:0030136">
    <property type="term" value="C:clathrin-coated vesicle"/>
    <property type="evidence" value="ECO:0007669"/>
    <property type="project" value="UniProtKB-SubCell"/>
</dbReference>
<protein>
    <recommendedName>
        <fullName evidence="7">ENTH domain-containing protein</fullName>
    </recommendedName>
</protein>
<dbReference type="SUPFAM" id="SSF50729">
    <property type="entry name" value="PH domain-like"/>
    <property type="match status" value="2"/>
</dbReference>
<dbReference type="GO" id="GO:0031490">
    <property type="term" value="F:chromatin DNA binding"/>
    <property type="evidence" value="ECO:0007669"/>
    <property type="project" value="TreeGrafter"/>
</dbReference>
<dbReference type="SMART" id="SM00273">
    <property type="entry name" value="ENTH"/>
    <property type="match status" value="1"/>
</dbReference>
<dbReference type="InterPro" id="IPR008942">
    <property type="entry name" value="ENTH_VHS"/>
</dbReference>
<evidence type="ECO:0000313" key="9">
    <source>
        <dbReference type="Proteomes" id="UP000712281"/>
    </source>
</evidence>
<evidence type="ECO:0000256" key="5">
    <source>
        <dbReference type="ARBA" id="ARBA00023329"/>
    </source>
</evidence>
<dbReference type="EMBL" id="QGKW02000717">
    <property type="protein sequence ID" value="KAF2598359.1"/>
    <property type="molecule type" value="Genomic_DNA"/>
</dbReference>
<dbReference type="Gene3D" id="1.25.40.90">
    <property type="match status" value="1"/>
</dbReference>
<evidence type="ECO:0000256" key="6">
    <source>
        <dbReference type="SAM" id="MobiDB-lite"/>
    </source>
</evidence>
<evidence type="ECO:0000256" key="3">
    <source>
        <dbReference type="ARBA" id="ARBA00010130"/>
    </source>
</evidence>
<feature type="compositionally biased region" description="Polar residues" evidence="6">
    <location>
        <begin position="794"/>
        <end position="804"/>
    </location>
</feature>
<feature type="compositionally biased region" description="Low complexity" evidence="6">
    <location>
        <begin position="684"/>
        <end position="694"/>
    </location>
</feature>
<evidence type="ECO:0000256" key="2">
    <source>
        <dbReference type="ARBA" id="ARBA00004555"/>
    </source>
</evidence>
<dbReference type="FunFam" id="1.25.40.90:FF:000006">
    <property type="entry name" value="Clathrin interactor 1"/>
    <property type="match status" value="1"/>
</dbReference>
<gene>
    <name evidence="8" type="ORF">F2Q68_00007250</name>
</gene>
<feature type="compositionally biased region" description="Polar residues" evidence="6">
    <location>
        <begin position="597"/>
        <end position="614"/>
    </location>
</feature>
<comment type="subcellular location">
    <subcellularLocation>
        <location evidence="1">Cytoplasmic vesicle</location>
        <location evidence="1">Clathrin-coated vesicle</location>
    </subcellularLocation>
    <subcellularLocation>
        <location evidence="2">Golgi apparatus</location>
    </subcellularLocation>
</comment>
<dbReference type="PROSITE" id="PS50942">
    <property type="entry name" value="ENTH"/>
    <property type="match status" value="1"/>
</dbReference>
<evidence type="ECO:0000256" key="4">
    <source>
        <dbReference type="ARBA" id="ARBA00023034"/>
    </source>
</evidence>
<evidence type="ECO:0000259" key="7">
    <source>
        <dbReference type="PROSITE" id="PS50942"/>
    </source>
</evidence>
<evidence type="ECO:0000256" key="1">
    <source>
        <dbReference type="ARBA" id="ARBA00004132"/>
    </source>
</evidence>
<feature type="compositionally biased region" description="Low complexity" evidence="6">
    <location>
        <begin position="615"/>
        <end position="629"/>
    </location>
</feature>
<dbReference type="Pfam" id="PF01417">
    <property type="entry name" value="ENTH"/>
    <property type="match status" value="1"/>
</dbReference>
<feature type="region of interest" description="Disordered" evidence="6">
    <location>
        <begin position="899"/>
        <end position="923"/>
    </location>
</feature>
<dbReference type="GO" id="GO:0003713">
    <property type="term" value="F:transcription coactivator activity"/>
    <property type="evidence" value="ECO:0007669"/>
    <property type="project" value="InterPro"/>
</dbReference>
<reference evidence="8" key="1">
    <citation type="submission" date="2019-12" db="EMBL/GenBank/DDBJ databases">
        <title>Genome sequencing and annotation of Brassica cretica.</title>
        <authorList>
            <person name="Studholme D.J."/>
            <person name="Sarris P.F."/>
        </authorList>
    </citation>
    <scope>NUCLEOTIDE SEQUENCE</scope>
    <source>
        <strain evidence="8">PFS-001/15</strain>
        <tissue evidence="8">Leaf</tissue>
    </source>
</reference>